<feature type="transmembrane region" description="Helical" evidence="1">
    <location>
        <begin position="324"/>
        <end position="343"/>
    </location>
</feature>
<dbReference type="PANTHER" id="PTHR39069:SF8">
    <property type="entry name" value="FI17111P1"/>
    <property type="match status" value="1"/>
</dbReference>
<feature type="domain" description="EGF-like" evidence="2">
    <location>
        <begin position="107"/>
        <end position="137"/>
    </location>
</feature>
<dbReference type="GeneID" id="106156079"/>
<name>A0A1S3HKL4_LINAN</name>
<dbReference type="InterPro" id="IPR006149">
    <property type="entry name" value="EB_dom"/>
</dbReference>
<proteinExistence type="predicted"/>
<dbReference type="RefSeq" id="XP_013386650.1">
    <property type="nucleotide sequence ID" value="XM_013531196.1"/>
</dbReference>
<dbReference type="OrthoDB" id="6129273at2759"/>
<dbReference type="Pfam" id="PF01683">
    <property type="entry name" value="EB"/>
    <property type="match status" value="1"/>
</dbReference>
<dbReference type="Proteomes" id="UP000085678">
    <property type="component" value="Unplaced"/>
</dbReference>
<reference evidence="4" key="1">
    <citation type="submission" date="2025-08" db="UniProtKB">
        <authorList>
            <consortium name="RefSeq"/>
        </authorList>
    </citation>
    <scope>IDENTIFICATION</scope>
    <source>
        <tissue evidence="4">Gonads</tissue>
    </source>
</reference>
<feature type="domain" description="EGF-like" evidence="2">
    <location>
        <begin position="284"/>
        <end position="320"/>
    </location>
</feature>
<dbReference type="InParanoid" id="A0A1S3HKL4"/>
<dbReference type="AlphaFoldDB" id="A0A1S3HKL4"/>
<gene>
    <name evidence="4" type="primary">LOC106156079</name>
</gene>
<dbReference type="InterPro" id="IPR000742">
    <property type="entry name" value="EGF"/>
</dbReference>
<protein>
    <submittedName>
        <fullName evidence="4">Platelet endothelial aggregation receptor 1-like</fullName>
    </submittedName>
</protein>
<keyword evidence="1" id="KW-0812">Transmembrane</keyword>
<feature type="domain" description="EGF-like" evidence="2">
    <location>
        <begin position="147"/>
        <end position="188"/>
    </location>
</feature>
<feature type="domain" description="EGF-like" evidence="2">
    <location>
        <begin position="246"/>
        <end position="276"/>
    </location>
</feature>
<evidence type="ECO:0000256" key="1">
    <source>
        <dbReference type="SAM" id="Phobius"/>
    </source>
</evidence>
<evidence type="ECO:0000259" key="2">
    <source>
        <dbReference type="SMART" id="SM00181"/>
    </source>
</evidence>
<organism evidence="3 4">
    <name type="scientific">Lingula anatina</name>
    <name type="common">Brachiopod</name>
    <name type="synonym">Lingula unguis</name>
    <dbReference type="NCBI Taxonomy" id="7574"/>
    <lineage>
        <taxon>Eukaryota</taxon>
        <taxon>Metazoa</taxon>
        <taxon>Spiralia</taxon>
        <taxon>Lophotrochozoa</taxon>
        <taxon>Brachiopoda</taxon>
        <taxon>Linguliformea</taxon>
        <taxon>Lingulata</taxon>
        <taxon>Lingulida</taxon>
        <taxon>Linguloidea</taxon>
        <taxon>Lingulidae</taxon>
        <taxon>Lingula</taxon>
    </lineage>
</organism>
<sequence length="367" mass="40050">MGSDQCNRFNKDSLKLICQRASIWELGTCVCPHGTYGALGSSTCKNETVIGTFCNNTIDTFLCQSAINDSQCLDGRCQCMLGFYGKEAGKTCTNTQVVGLGCQNETDCSKVSNTICENDKCSCQRGYYAEEGEPSCKEEIKKDLEQHCDGDGEQECRTLNASCMAGICSCLVGFYKHKPNITKPWTCLPKSLVGQNCTSEHGFDVCNDTNAACNGGVCTCNSGFARREDICVSKVDFTQSCQSTEECLDIDAVCINNTCDCKNGTYLVSGRYLYCRPLVNLNKPCPSNRQGVCKDPNAVCSGGRCICKPSFYSKDGNVCGKFQVVSFTFILSHIMFPFIIFLITRITKTTKGGGVDTLCFCYDCCFG</sequence>
<feature type="domain" description="EGF-like" evidence="2">
    <location>
        <begin position="53"/>
        <end position="93"/>
    </location>
</feature>
<dbReference type="SMART" id="SM00181">
    <property type="entry name" value="EGF"/>
    <property type="match status" value="6"/>
</dbReference>
<dbReference type="KEGG" id="lak:106156079"/>
<dbReference type="PANTHER" id="PTHR39069">
    <property type="entry name" value="ECDYSONE-INDUCIBLE GENE E1, ISOFORM A"/>
    <property type="match status" value="1"/>
</dbReference>
<keyword evidence="1" id="KW-0472">Membrane</keyword>
<keyword evidence="1" id="KW-1133">Transmembrane helix</keyword>
<evidence type="ECO:0000313" key="4">
    <source>
        <dbReference type="RefSeq" id="XP_013386650.1"/>
    </source>
</evidence>
<feature type="domain" description="EGF-like" evidence="2">
    <location>
        <begin position="196"/>
        <end position="232"/>
    </location>
</feature>
<evidence type="ECO:0000313" key="3">
    <source>
        <dbReference type="Proteomes" id="UP000085678"/>
    </source>
</evidence>
<keyword evidence="3" id="KW-1185">Reference proteome</keyword>
<accession>A0A1S3HKL4</accession>